<evidence type="ECO:0000256" key="1">
    <source>
        <dbReference type="ARBA" id="ARBA00007494"/>
    </source>
</evidence>
<evidence type="ECO:0000256" key="7">
    <source>
        <dbReference type="PROSITE-ProRule" id="PRU01023"/>
    </source>
</evidence>
<accession>A0A656D8M0</accession>
<dbReference type="Pfam" id="PF01189">
    <property type="entry name" value="Methyltr_RsmB-F"/>
    <property type="match status" value="1"/>
</dbReference>
<dbReference type="InterPro" id="IPR023267">
    <property type="entry name" value="RCMT"/>
</dbReference>
<dbReference type="PRINTS" id="PR02008">
    <property type="entry name" value="RCMTFAMILY"/>
</dbReference>
<name>A0A656D8M0_KRYT1</name>
<feature type="binding site" evidence="7">
    <location>
        <begin position="112"/>
        <end position="118"/>
    </location>
    <ligand>
        <name>S-adenosyl-L-methionine</name>
        <dbReference type="ChEBI" id="CHEBI:59789"/>
    </ligand>
</feature>
<dbReference type="SUPFAM" id="SSF53335">
    <property type="entry name" value="S-adenosyl-L-methionine-dependent methyltransferases"/>
    <property type="match status" value="1"/>
</dbReference>
<dbReference type="PANTHER" id="PTHR22807:SF30">
    <property type="entry name" value="28S RRNA (CYTOSINE(4447)-C(5))-METHYLTRANSFERASE-RELATED"/>
    <property type="match status" value="1"/>
</dbReference>
<dbReference type="PANTHER" id="PTHR22807">
    <property type="entry name" value="NOP2 YEAST -RELATED NOL1/NOP2/FMU SUN DOMAIN-CONTAINING"/>
    <property type="match status" value="1"/>
</dbReference>
<feature type="domain" description="SAM-dependent MTase RsmB/NOP-type" evidence="8">
    <location>
        <begin position="21"/>
        <end position="306"/>
    </location>
</feature>
<feature type="active site" description="Nucleophile" evidence="7">
    <location>
        <position position="234"/>
    </location>
</feature>
<dbReference type="EMBL" id="CZVU01000037">
    <property type="protein sequence ID" value="CUT01505.1"/>
    <property type="molecule type" value="Genomic_DNA"/>
</dbReference>
<gene>
    <name evidence="9" type="ORF">JGI24_00952</name>
</gene>
<evidence type="ECO:0000313" key="9">
    <source>
        <dbReference type="EMBL" id="CUT01505.1"/>
    </source>
</evidence>
<dbReference type="Gene3D" id="3.30.70.1170">
    <property type="entry name" value="Sun protein, domain 3"/>
    <property type="match status" value="1"/>
</dbReference>
<dbReference type="RefSeq" id="WP_072150366.1">
    <property type="nucleotide sequence ID" value="NZ_CZVU01000037.1"/>
</dbReference>
<evidence type="ECO:0000313" key="10">
    <source>
        <dbReference type="Proteomes" id="UP000243065"/>
    </source>
</evidence>
<dbReference type="InterPro" id="IPR049560">
    <property type="entry name" value="MeTrfase_RsmB-F_NOP2_cat"/>
</dbReference>
<feature type="binding site" evidence="7">
    <location>
        <position position="136"/>
    </location>
    <ligand>
        <name>S-adenosyl-L-methionine</name>
        <dbReference type="ChEBI" id="CHEBI:59789"/>
    </ligand>
</feature>
<dbReference type="GO" id="GO:0003723">
    <property type="term" value="F:RNA binding"/>
    <property type="evidence" value="ECO:0007669"/>
    <property type="project" value="UniProtKB-UniRule"/>
</dbReference>
<evidence type="ECO:0000256" key="4">
    <source>
        <dbReference type="ARBA" id="ARBA00022679"/>
    </source>
</evidence>
<evidence type="ECO:0000259" key="8">
    <source>
        <dbReference type="PROSITE" id="PS51686"/>
    </source>
</evidence>
<keyword evidence="2" id="KW-0963">Cytoplasm</keyword>
<proteinExistence type="inferred from homology"/>
<dbReference type="PROSITE" id="PS51686">
    <property type="entry name" value="SAM_MT_RSMB_NOP"/>
    <property type="match status" value="1"/>
</dbReference>
<keyword evidence="10" id="KW-1185">Reference proteome</keyword>
<dbReference type="InterPro" id="IPR011023">
    <property type="entry name" value="Nop2p"/>
</dbReference>
<keyword evidence="5 7" id="KW-0949">S-adenosyl-L-methionine</keyword>
<feature type="binding site" evidence="7">
    <location>
        <position position="163"/>
    </location>
    <ligand>
        <name>S-adenosyl-L-methionine</name>
        <dbReference type="ChEBI" id="CHEBI:59789"/>
    </ligand>
</feature>
<dbReference type="PROSITE" id="PS01153">
    <property type="entry name" value="NOL1_NOP2_SUN"/>
    <property type="match status" value="1"/>
</dbReference>
<comment type="similarity">
    <text evidence="1 7">Belongs to the class I-like SAM-binding methyltransferase superfamily. RsmB/NOP family.</text>
</comment>
<evidence type="ECO:0000256" key="2">
    <source>
        <dbReference type="ARBA" id="ARBA00022490"/>
    </source>
</evidence>
<evidence type="ECO:0000256" key="3">
    <source>
        <dbReference type="ARBA" id="ARBA00022603"/>
    </source>
</evidence>
<dbReference type="AlphaFoldDB" id="A0A656D8M0"/>
<dbReference type="GO" id="GO:0006396">
    <property type="term" value="P:RNA processing"/>
    <property type="evidence" value="ECO:0007669"/>
    <property type="project" value="InterPro"/>
</dbReference>
<keyword evidence="4 7" id="KW-0808">Transferase</keyword>
<sequence>MSEKIFNYLTKILDPESARLVLKMYKLNIPLTIRTNTLKISSSKLKERLESKGFKLREIAFIPDSFIVVEEPFPISKTLEHFAGFFYMQSLSSMLPSLALEPEPDEFVLDIASAPGSKTTHIAQLMKNTGIIIANDISFERLKVVAHQIERLGILNTAITSIDGNRFGNLLPEVFDRALVDAPCSALGIISKANEVLTWWNIDEVRRLSNKQYQLLTSAIKSVKPDGVIVYSTCTLTVEENELMIDSVLKKFPLEIEEINYKTVDFDEGITFYDGLPLDERLKKAVRIYPFKSNTEGFFIARLRKTDSTFSKSPEFSDIGNRVAHEKMRFLTADDKDLKEALKFLTDEFGIDENIWSKFVYYFKNDEIWFCSPGWKKFLTLDFSGIDKNFKHHLMSSIIQRVGLKLAKSVKKAQWKISTSALQILSPFVVKNIIELQNENQARIFINGGVVKNPDLNFRPGTYTAVNFDGITLGCGLVTKEGLKSQIPKGRRTVEVEVM</sequence>
<dbReference type="InterPro" id="IPR001678">
    <property type="entry name" value="MeTrfase_RsmB-F_NOP2_dom"/>
</dbReference>
<dbReference type="Proteomes" id="UP000243065">
    <property type="component" value="Unassembled WGS sequence"/>
</dbReference>
<dbReference type="InterPro" id="IPR018314">
    <property type="entry name" value="RsmB/NOL1/NOP2-like_CS"/>
</dbReference>
<dbReference type="Pfam" id="PF17125">
    <property type="entry name" value="Methyltr_RsmF_N"/>
    <property type="match status" value="1"/>
</dbReference>
<dbReference type="InterPro" id="IPR031341">
    <property type="entry name" value="Methyltr_RsmF_N"/>
</dbReference>
<dbReference type="GO" id="GO:0008757">
    <property type="term" value="F:S-adenosylmethionine-dependent methyltransferase activity"/>
    <property type="evidence" value="ECO:0007669"/>
    <property type="project" value="InterPro"/>
</dbReference>
<protein>
    <submittedName>
        <fullName evidence="9">16S rRNA (Cytosine1407-C5)-methyltransferase</fullName>
    </submittedName>
</protein>
<keyword evidence="3 7" id="KW-0489">Methyltransferase</keyword>
<evidence type="ECO:0000256" key="5">
    <source>
        <dbReference type="ARBA" id="ARBA00022691"/>
    </source>
</evidence>
<dbReference type="Gene3D" id="3.40.50.150">
    <property type="entry name" value="Vaccinia Virus protein VP39"/>
    <property type="match status" value="1"/>
</dbReference>
<dbReference type="InterPro" id="IPR029063">
    <property type="entry name" value="SAM-dependent_MTases_sf"/>
</dbReference>
<dbReference type="GO" id="GO:0001510">
    <property type="term" value="P:RNA methylation"/>
    <property type="evidence" value="ECO:0007669"/>
    <property type="project" value="InterPro"/>
</dbReference>
<organism evidence="9 10">
    <name type="scientific">Kryptobacter tengchongensis</name>
    <dbReference type="NCBI Taxonomy" id="1643429"/>
    <lineage>
        <taxon>Bacteria</taxon>
        <taxon>Pseudomonadati</taxon>
        <taxon>Candidatus Kryptoniota</taxon>
        <taxon>Candidatus Kryptobacter</taxon>
    </lineage>
</organism>
<keyword evidence="6 7" id="KW-0694">RNA-binding</keyword>
<evidence type="ECO:0000256" key="6">
    <source>
        <dbReference type="ARBA" id="ARBA00022884"/>
    </source>
</evidence>
<reference evidence="9 10" key="1">
    <citation type="submission" date="2015-11" db="EMBL/GenBank/DDBJ databases">
        <authorList>
            <person name="Varghese N."/>
        </authorList>
    </citation>
    <scope>NUCLEOTIDE SEQUENCE [LARGE SCALE GENOMIC DNA]</scope>
    <source>
        <strain evidence="9 10">JGI-24</strain>
    </source>
</reference>
<feature type="binding site" evidence="7">
    <location>
        <position position="181"/>
    </location>
    <ligand>
        <name>S-adenosyl-L-methionine</name>
        <dbReference type="ChEBI" id="CHEBI:59789"/>
    </ligand>
</feature>
<dbReference type="GO" id="GO:0008173">
    <property type="term" value="F:RNA methyltransferase activity"/>
    <property type="evidence" value="ECO:0007669"/>
    <property type="project" value="InterPro"/>
</dbReference>
<dbReference type="NCBIfam" id="TIGR00446">
    <property type="entry name" value="nop2p"/>
    <property type="match status" value="1"/>
</dbReference>
<dbReference type="OrthoDB" id="9810297at2"/>